<keyword evidence="2" id="KW-1185">Reference proteome</keyword>
<name>A0AC61PIL3_9FIRM</name>
<organism evidence="1 2">
    <name type="scientific">Aristaeella lactis</name>
    <dbReference type="NCBI Taxonomy" id="3046383"/>
    <lineage>
        <taxon>Bacteria</taxon>
        <taxon>Bacillati</taxon>
        <taxon>Bacillota</taxon>
        <taxon>Clostridia</taxon>
        <taxon>Eubacteriales</taxon>
        <taxon>Aristaeellaceae</taxon>
        <taxon>Aristaeella</taxon>
    </lineage>
</organism>
<proteinExistence type="predicted"/>
<dbReference type="EMBL" id="FWXZ01000001">
    <property type="protein sequence ID" value="SMC39570.1"/>
    <property type="molecule type" value="Genomic_DNA"/>
</dbReference>
<comment type="caution">
    <text evidence="1">The sequence shown here is derived from an EMBL/GenBank/DDBJ whole genome shotgun (WGS) entry which is preliminary data.</text>
</comment>
<accession>A0AC61PIL3</accession>
<dbReference type="Proteomes" id="UP000192328">
    <property type="component" value="Unassembled WGS sequence"/>
</dbReference>
<sequence>MNSAQYVSNLLEELKKAGTALMVIAWKIALACVGWAYVFGARGQYCTPANRRARYSDAHPTIKTACKNYNGSSSEGCQGCKWYPGNLLTRFFDCRGFPYWIFKIVYGFEIMGAGATSQWNTKANWRAQGTIDTCPDDIIVCLFQQDKNKKSTMAHTGIGFHGETVECQNGVQYFAKRKDKWTHWAIPACVEMEGQPMPDKDQKEEPKENEPTLRKGSRGDWVTILQNKLIMRGYSCGSKGADGIYGNDTVAAVKAFQKANGLTADGVTGQKTWAALNQTAPVTETYYTVTIKNKTKAQAEEIISKYGGTMAAE</sequence>
<protein>
    <submittedName>
        <fullName evidence="1">Peptidoglycan binding domain-containing protein</fullName>
    </submittedName>
</protein>
<evidence type="ECO:0000313" key="1">
    <source>
        <dbReference type="EMBL" id="SMC39570.1"/>
    </source>
</evidence>
<reference evidence="1" key="1">
    <citation type="submission" date="2017-04" db="EMBL/GenBank/DDBJ databases">
        <authorList>
            <person name="Varghese N."/>
            <person name="Submissions S."/>
        </authorList>
    </citation>
    <scope>NUCLEOTIDE SEQUENCE</scope>
    <source>
        <strain evidence="1">WTE2008</strain>
    </source>
</reference>
<evidence type="ECO:0000313" key="2">
    <source>
        <dbReference type="Proteomes" id="UP000192328"/>
    </source>
</evidence>
<gene>
    <name evidence="1" type="ORF">SAMN06297397_0592</name>
</gene>